<evidence type="ECO:0000313" key="2">
    <source>
        <dbReference type="Proteomes" id="UP000691718"/>
    </source>
</evidence>
<keyword evidence="2" id="KW-1185">Reference proteome</keyword>
<name>A0A8S3XTH8_PARAO</name>
<organism evidence="1 2">
    <name type="scientific">Parnassius apollo</name>
    <name type="common">Apollo butterfly</name>
    <name type="synonym">Papilio apollo</name>
    <dbReference type="NCBI Taxonomy" id="110799"/>
    <lineage>
        <taxon>Eukaryota</taxon>
        <taxon>Metazoa</taxon>
        <taxon>Ecdysozoa</taxon>
        <taxon>Arthropoda</taxon>
        <taxon>Hexapoda</taxon>
        <taxon>Insecta</taxon>
        <taxon>Pterygota</taxon>
        <taxon>Neoptera</taxon>
        <taxon>Endopterygota</taxon>
        <taxon>Lepidoptera</taxon>
        <taxon>Glossata</taxon>
        <taxon>Ditrysia</taxon>
        <taxon>Papilionoidea</taxon>
        <taxon>Papilionidae</taxon>
        <taxon>Parnassiinae</taxon>
        <taxon>Parnassini</taxon>
        <taxon>Parnassius</taxon>
        <taxon>Parnassius</taxon>
    </lineage>
</organism>
<sequence length="135" mass="15201">MEPTVPNSVPKLPPFTNTLTKHKLEAETMSKLNADGDYDICYPGRPIPHRIDSRSHQYCGGRIPMDKPCITCNKSNVLTMQLLKADQAPEKPGFDSFEINPSNIIAQEESQDYRSFDKDNTFSVTPTLLLDDEDI</sequence>
<reference evidence="1" key="1">
    <citation type="submission" date="2021-04" db="EMBL/GenBank/DDBJ databases">
        <authorList>
            <person name="Tunstrom K."/>
        </authorList>
    </citation>
    <scope>NUCLEOTIDE SEQUENCE</scope>
</reference>
<accession>A0A8S3XTH8</accession>
<gene>
    <name evidence="1" type="ORF">PAPOLLO_LOCUS21901</name>
</gene>
<comment type="caution">
    <text evidence="1">The sequence shown here is derived from an EMBL/GenBank/DDBJ whole genome shotgun (WGS) entry which is preliminary data.</text>
</comment>
<dbReference type="AlphaFoldDB" id="A0A8S3XTH8"/>
<proteinExistence type="predicted"/>
<dbReference type="EMBL" id="CAJQZP010001342">
    <property type="protein sequence ID" value="CAG5040301.1"/>
    <property type="molecule type" value="Genomic_DNA"/>
</dbReference>
<protein>
    <submittedName>
        <fullName evidence="1">(apollo) hypothetical protein</fullName>
    </submittedName>
</protein>
<evidence type="ECO:0000313" key="1">
    <source>
        <dbReference type="EMBL" id="CAG5040301.1"/>
    </source>
</evidence>
<dbReference type="Proteomes" id="UP000691718">
    <property type="component" value="Unassembled WGS sequence"/>
</dbReference>